<evidence type="ECO:0000256" key="11">
    <source>
        <dbReference type="ARBA" id="ARBA00023136"/>
    </source>
</evidence>
<evidence type="ECO:0000256" key="12">
    <source>
        <dbReference type="SAM" id="MobiDB-lite"/>
    </source>
</evidence>
<proteinExistence type="predicted"/>
<dbReference type="EC" id="2.3.2.27" evidence="3"/>
<sequence>MESQTNPTPADETTIDPTPLLPPGEAARRQPARRTVVDAGRASIRRMMREPSMLVRETAAEQLEERQGDWAYSGPVVILDLLWNLAFVAVSIAVLILSRDEEPSIPLRLWIIGYGFQCLLHMVCVCIEYRRRHPQQWLGLEDDEGSGRRGRSGMEEDITDGGSGYDGEQAREVDEKRTS</sequence>
<dbReference type="GO" id="GO:0000325">
    <property type="term" value="C:plant-type vacuole"/>
    <property type="evidence" value="ECO:0007669"/>
    <property type="project" value="TreeGrafter"/>
</dbReference>
<keyword evidence="11 13" id="KW-0472">Membrane</keyword>
<comment type="subcellular location">
    <subcellularLocation>
        <location evidence="2">Membrane</location>
        <topology evidence="2">Multi-pass membrane protein</topology>
    </subcellularLocation>
</comment>
<evidence type="ECO:0000256" key="13">
    <source>
        <dbReference type="SAM" id="Phobius"/>
    </source>
</evidence>
<accession>A0AAV9DXS6</accession>
<evidence type="ECO:0000256" key="1">
    <source>
        <dbReference type="ARBA" id="ARBA00000900"/>
    </source>
</evidence>
<evidence type="ECO:0000256" key="9">
    <source>
        <dbReference type="ARBA" id="ARBA00022833"/>
    </source>
</evidence>
<comment type="caution">
    <text evidence="14">The sequence shown here is derived from an EMBL/GenBank/DDBJ whole genome shotgun (WGS) entry which is preliminary data.</text>
</comment>
<evidence type="ECO:0000256" key="8">
    <source>
        <dbReference type="ARBA" id="ARBA00022786"/>
    </source>
</evidence>
<keyword evidence="7" id="KW-0863">Zinc-finger</keyword>
<evidence type="ECO:0000256" key="5">
    <source>
        <dbReference type="ARBA" id="ARBA00022692"/>
    </source>
</evidence>
<dbReference type="GO" id="GO:0008270">
    <property type="term" value="F:zinc ion binding"/>
    <property type="evidence" value="ECO:0007669"/>
    <property type="project" value="UniProtKB-KW"/>
</dbReference>
<evidence type="ECO:0000256" key="10">
    <source>
        <dbReference type="ARBA" id="ARBA00022989"/>
    </source>
</evidence>
<evidence type="ECO:0000256" key="7">
    <source>
        <dbReference type="ARBA" id="ARBA00022771"/>
    </source>
</evidence>
<evidence type="ECO:0000313" key="15">
    <source>
        <dbReference type="Proteomes" id="UP001180020"/>
    </source>
</evidence>
<dbReference type="GO" id="GO:0061630">
    <property type="term" value="F:ubiquitin protein ligase activity"/>
    <property type="evidence" value="ECO:0007669"/>
    <property type="project" value="UniProtKB-EC"/>
</dbReference>
<keyword evidence="4" id="KW-0808">Transferase</keyword>
<gene>
    <name evidence="14" type="ORF">QJS10_CPA10g00658</name>
</gene>
<feature type="transmembrane region" description="Helical" evidence="13">
    <location>
        <begin position="76"/>
        <end position="97"/>
    </location>
</feature>
<keyword evidence="9" id="KW-0862">Zinc</keyword>
<dbReference type="Proteomes" id="UP001180020">
    <property type="component" value="Unassembled WGS sequence"/>
</dbReference>
<dbReference type="GO" id="GO:0006511">
    <property type="term" value="P:ubiquitin-dependent protein catabolic process"/>
    <property type="evidence" value="ECO:0007669"/>
    <property type="project" value="TreeGrafter"/>
</dbReference>
<feature type="transmembrane region" description="Helical" evidence="13">
    <location>
        <begin position="109"/>
        <end position="129"/>
    </location>
</feature>
<reference evidence="14" key="2">
    <citation type="submission" date="2023-06" db="EMBL/GenBank/DDBJ databases">
        <authorList>
            <person name="Ma L."/>
            <person name="Liu K.-W."/>
            <person name="Li Z."/>
            <person name="Hsiao Y.-Y."/>
            <person name="Qi Y."/>
            <person name="Fu T."/>
            <person name="Tang G."/>
            <person name="Zhang D."/>
            <person name="Sun W.-H."/>
            <person name="Liu D.-K."/>
            <person name="Li Y."/>
            <person name="Chen G.-Z."/>
            <person name="Liu X.-D."/>
            <person name="Liao X.-Y."/>
            <person name="Jiang Y.-T."/>
            <person name="Yu X."/>
            <person name="Hao Y."/>
            <person name="Huang J."/>
            <person name="Zhao X.-W."/>
            <person name="Ke S."/>
            <person name="Chen Y.-Y."/>
            <person name="Wu W.-L."/>
            <person name="Hsu J.-L."/>
            <person name="Lin Y.-F."/>
            <person name="Huang M.-D."/>
            <person name="Li C.-Y."/>
            <person name="Huang L."/>
            <person name="Wang Z.-W."/>
            <person name="Zhao X."/>
            <person name="Zhong W.-Y."/>
            <person name="Peng D.-H."/>
            <person name="Ahmad S."/>
            <person name="Lan S."/>
            <person name="Zhang J.-S."/>
            <person name="Tsai W.-C."/>
            <person name="Van De Peer Y."/>
            <person name="Liu Z.-J."/>
        </authorList>
    </citation>
    <scope>NUCLEOTIDE SEQUENCE</scope>
    <source>
        <strain evidence="14">CP</strain>
        <tissue evidence="14">Leaves</tissue>
    </source>
</reference>
<dbReference type="GO" id="GO:0016567">
    <property type="term" value="P:protein ubiquitination"/>
    <property type="evidence" value="ECO:0007669"/>
    <property type="project" value="TreeGrafter"/>
</dbReference>
<evidence type="ECO:0000256" key="4">
    <source>
        <dbReference type="ARBA" id="ARBA00022679"/>
    </source>
</evidence>
<keyword evidence="6" id="KW-0479">Metal-binding</keyword>
<name>A0AAV9DXS6_ACOCL</name>
<keyword evidence="10 13" id="KW-1133">Transmembrane helix</keyword>
<dbReference type="PANTHER" id="PTHR45977">
    <property type="entry name" value="TARGET OF ERK KINASE MPK-1"/>
    <property type="match status" value="1"/>
</dbReference>
<feature type="compositionally biased region" description="Basic and acidic residues" evidence="12">
    <location>
        <begin position="168"/>
        <end position="179"/>
    </location>
</feature>
<organism evidence="14 15">
    <name type="scientific">Acorus calamus</name>
    <name type="common">Sweet flag</name>
    <dbReference type="NCBI Taxonomy" id="4465"/>
    <lineage>
        <taxon>Eukaryota</taxon>
        <taxon>Viridiplantae</taxon>
        <taxon>Streptophyta</taxon>
        <taxon>Embryophyta</taxon>
        <taxon>Tracheophyta</taxon>
        <taxon>Spermatophyta</taxon>
        <taxon>Magnoliopsida</taxon>
        <taxon>Liliopsida</taxon>
        <taxon>Acoraceae</taxon>
        <taxon>Acorus</taxon>
    </lineage>
</organism>
<dbReference type="AlphaFoldDB" id="A0AAV9DXS6"/>
<comment type="catalytic activity">
    <reaction evidence="1">
        <text>S-ubiquitinyl-[E2 ubiquitin-conjugating enzyme]-L-cysteine + [acceptor protein]-L-lysine = [E2 ubiquitin-conjugating enzyme]-L-cysteine + N(6)-ubiquitinyl-[acceptor protein]-L-lysine.</text>
        <dbReference type="EC" id="2.3.2.27"/>
    </reaction>
</comment>
<evidence type="ECO:0000313" key="14">
    <source>
        <dbReference type="EMBL" id="KAK1306005.1"/>
    </source>
</evidence>
<protein>
    <recommendedName>
        <fullName evidence="3">RING-type E3 ubiquitin transferase</fullName>
        <ecNumber evidence="3">2.3.2.27</ecNumber>
    </recommendedName>
</protein>
<dbReference type="GO" id="GO:0016020">
    <property type="term" value="C:membrane"/>
    <property type="evidence" value="ECO:0007669"/>
    <property type="project" value="UniProtKB-SubCell"/>
</dbReference>
<reference evidence="14" key="1">
    <citation type="journal article" date="2023" name="Nat. Commun.">
        <title>Diploid and tetraploid genomes of Acorus and the evolution of monocots.</title>
        <authorList>
            <person name="Ma L."/>
            <person name="Liu K.W."/>
            <person name="Li Z."/>
            <person name="Hsiao Y.Y."/>
            <person name="Qi Y."/>
            <person name="Fu T."/>
            <person name="Tang G.D."/>
            <person name="Zhang D."/>
            <person name="Sun W.H."/>
            <person name="Liu D.K."/>
            <person name="Li Y."/>
            <person name="Chen G.Z."/>
            <person name="Liu X.D."/>
            <person name="Liao X.Y."/>
            <person name="Jiang Y.T."/>
            <person name="Yu X."/>
            <person name="Hao Y."/>
            <person name="Huang J."/>
            <person name="Zhao X.W."/>
            <person name="Ke S."/>
            <person name="Chen Y.Y."/>
            <person name="Wu W.L."/>
            <person name="Hsu J.L."/>
            <person name="Lin Y.F."/>
            <person name="Huang M.D."/>
            <person name="Li C.Y."/>
            <person name="Huang L."/>
            <person name="Wang Z.W."/>
            <person name="Zhao X."/>
            <person name="Zhong W.Y."/>
            <person name="Peng D.H."/>
            <person name="Ahmad S."/>
            <person name="Lan S."/>
            <person name="Zhang J.S."/>
            <person name="Tsai W.C."/>
            <person name="Van de Peer Y."/>
            <person name="Liu Z.J."/>
        </authorList>
    </citation>
    <scope>NUCLEOTIDE SEQUENCE</scope>
    <source>
        <strain evidence="14">CP</strain>
    </source>
</reference>
<evidence type="ECO:0000256" key="2">
    <source>
        <dbReference type="ARBA" id="ARBA00004141"/>
    </source>
</evidence>
<feature type="region of interest" description="Disordered" evidence="12">
    <location>
        <begin position="140"/>
        <end position="179"/>
    </location>
</feature>
<keyword evidence="5 13" id="KW-0812">Transmembrane</keyword>
<keyword evidence="8" id="KW-0833">Ubl conjugation pathway</keyword>
<dbReference type="PANTHER" id="PTHR45977:SF28">
    <property type="entry name" value="OS02G0674700 PROTEIN"/>
    <property type="match status" value="1"/>
</dbReference>
<evidence type="ECO:0000256" key="6">
    <source>
        <dbReference type="ARBA" id="ARBA00022723"/>
    </source>
</evidence>
<keyword evidence="15" id="KW-1185">Reference proteome</keyword>
<evidence type="ECO:0000256" key="3">
    <source>
        <dbReference type="ARBA" id="ARBA00012483"/>
    </source>
</evidence>
<feature type="region of interest" description="Disordered" evidence="12">
    <location>
        <begin position="1"/>
        <end position="33"/>
    </location>
</feature>
<dbReference type="EMBL" id="JAUJYO010000010">
    <property type="protein sequence ID" value="KAK1306005.1"/>
    <property type="molecule type" value="Genomic_DNA"/>
</dbReference>